<sequence>MPASLTSDESCRTRSSHPSASSRATSPLPVVGRKSDPHRATSPSHSRATSPLPGAKTKRRPSVSRQTVASPPHMEGLLSRVLAEEDKYVTHLREKIKQLAEELRVRTEALEQAYERVRGADQRTVEMHGKFVAEFNARTKAEAEAKRAQDDARRLQGLLELSQRDLERARDDVERLEAEKAEAESAAGRARAVARELKQTIKVGRGVVEGRAEKEALAAAYERGKAEGEASATIKALAAFDKLMETDDMADWDDEAKKNTRQEIRNMRKSSPDRARSPQPSPPKRKWSIRRGSNPS</sequence>
<feature type="compositionally biased region" description="Basic and acidic residues" evidence="2">
    <location>
        <begin position="255"/>
        <end position="276"/>
    </location>
</feature>
<dbReference type="Proteomes" id="UP000383932">
    <property type="component" value="Unassembled WGS sequence"/>
</dbReference>
<evidence type="ECO:0000256" key="2">
    <source>
        <dbReference type="SAM" id="MobiDB-lite"/>
    </source>
</evidence>
<keyword evidence="4" id="KW-1185">Reference proteome</keyword>
<evidence type="ECO:0000313" key="4">
    <source>
        <dbReference type="Proteomes" id="UP000383932"/>
    </source>
</evidence>
<feature type="region of interest" description="Disordered" evidence="2">
    <location>
        <begin position="1"/>
        <end position="76"/>
    </location>
</feature>
<reference evidence="3 4" key="1">
    <citation type="journal article" date="2019" name="Fungal Biol. Biotechnol.">
        <title>Draft genome sequence of fastidious pathogen Ceratobasidium theobromae, which causes vascular-streak dieback in Theobroma cacao.</title>
        <authorList>
            <person name="Ali S.S."/>
            <person name="Asman A."/>
            <person name="Shao J."/>
            <person name="Firmansyah A.P."/>
            <person name="Susilo A.W."/>
            <person name="Rosmana A."/>
            <person name="McMahon P."/>
            <person name="Junaid M."/>
            <person name="Guest D."/>
            <person name="Kheng T.Y."/>
            <person name="Meinhardt L.W."/>
            <person name="Bailey B.A."/>
        </authorList>
    </citation>
    <scope>NUCLEOTIDE SEQUENCE [LARGE SCALE GENOMIC DNA]</scope>
    <source>
        <strain evidence="3 4">CT2</strain>
    </source>
</reference>
<feature type="compositionally biased region" description="Low complexity" evidence="2">
    <location>
        <begin position="16"/>
        <end position="27"/>
    </location>
</feature>
<evidence type="ECO:0000313" key="3">
    <source>
        <dbReference type="EMBL" id="KAB5594160.1"/>
    </source>
</evidence>
<accession>A0A5N5QQY5</accession>
<organism evidence="3 4">
    <name type="scientific">Ceratobasidium theobromae</name>
    <dbReference type="NCBI Taxonomy" id="1582974"/>
    <lineage>
        <taxon>Eukaryota</taxon>
        <taxon>Fungi</taxon>
        <taxon>Dikarya</taxon>
        <taxon>Basidiomycota</taxon>
        <taxon>Agaricomycotina</taxon>
        <taxon>Agaricomycetes</taxon>
        <taxon>Cantharellales</taxon>
        <taxon>Ceratobasidiaceae</taxon>
        <taxon>Ceratobasidium</taxon>
    </lineage>
</organism>
<keyword evidence="1" id="KW-0175">Coiled coil</keyword>
<protein>
    <submittedName>
        <fullName evidence="3">Uncharacterized protein</fullName>
    </submittedName>
</protein>
<feature type="coiled-coil region" evidence="1">
    <location>
        <begin position="82"/>
        <end position="193"/>
    </location>
</feature>
<gene>
    <name evidence="3" type="ORF">CTheo_2376</name>
</gene>
<feature type="region of interest" description="Disordered" evidence="2">
    <location>
        <begin position="246"/>
        <end position="296"/>
    </location>
</feature>
<dbReference type="EMBL" id="SSOP01000024">
    <property type="protein sequence ID" value="KAB5594160.1"/>
    <property type="molecule type" value="Genomic_DNA"/>
</dbReference>
<name>A0A5N5QQY5_9AGAM</name>
<comment type="caution">
    <text evidence="3">The sequence shown here is derived from an EMBL/GenBank/DDBJ whole genome shotgun (WGS) entry which is preliminary data.</text>
</comment>
<dbReference type="AlphaFoldDB" id="A0A5N5QQY5"/>
<evidence type="ECO:0000256" key="1">
    <source>
        <dbReference type="SAM" id="Coils"/>
    </source>
</evidence>
<dbReference type="OrthoDB" id="3242816at2759"/>
<proteinExistence type="predicted"/>